<dbReference type="Pfam" id="PF14310">
    <property type="entry name" value="Fn3-like"/>
    <property type="match status" value="1"/>
</dbReference>
<dbReference type="GO" id="GO:0009251">
    <property type="term" value="P:glucan catabolic process"/>
    <property type="evidence" value="ECO:0007669"/>
    <property type="project" value="TreeGrafter"/>
</dbReference>
<dbReference type="EC" id="3.2.1.21" evidence="3"/>
<dbReference type="InterPro" id="IPR001764">
    <property type="entry name" value="Glyco_hydro_3_N"/>
</dbReference>
<dbReference type="Gene3D" id="2.60.40.10">
    <property type="entry name" value="Immunoglobulins"/>
    <property type="match status" value="1"/>
</dbReference>
<feature type="chain" id="PRO_5035921928" description="beta-glucosidase" evidence="11">
    <location>
        <begin position="26"/>
        <end position="756"/>
    </location>
</feature>
<keyword evidence="6 10" id="KW-0326">Glycosidase</keyword>
<dbReference type="Proteomes" id="UP000676996">
    <property type="component" value="Unassembled WGS sequence"/>
</dbReference>
<dbReference type="SUPFAM" id="SSF52279">
    <property type="entry name" value="Beta-D-glucan exohydrolase, C-terminal domain"/>
    <property type="match status" value="1"/>
</dbReference>
<evidence type="ECO:0000313" key="14">
    <source>
        <dbReference type="Proteomes" id="UP000676996"/>
    </source>
</evidence>
<comment type="catalytic activity">
    <reaction evidence="1">
        <text>Hydrolysis of terminal, non-reducing beta-D-glucosyl residues with release of beta-D-glucose.</text>
        <dbReference type="EC" id="3.2.1.21"/>
    </reaction>
</comment>
<dbReference type="PROSITE" id="PS00775">
    <property type="entry name" value="GLYCOSYL_HYDROL_F3"/>
    <property type="match status" value="1"/>
</dbReference>
<organism evidence="13 14">
    <name type="scientific">Stakelama marina</name>
    <dbReference type="NCBI Taxonomy" id="2826939"/>
    <lineage>
        <taxon>Bacteria</taxon>
        <taxon>Pseudomonadati</taxon>
        <taxon>Pseudomonadota</taxon>
        <taxon>Alphaproteobacteria</taxon>
        <taxon>Sphingomonadales</taxon>
        <taxon>Sphingomonadaceae</taxon>
        <taxon>Stakelama</taxon>
    </lineage>
</organism>
<evidence type="ECO:0000256" key="10">
    <source>
        <dbReference type="RuleBase" id="RU361161"/>
    </source>
</evidence>
<proteinExistence type="inferred from homology"/>
<evidence type="ECO:0000256" key="7">
    <source>
        <dbReference type="ARBA" id="ARBA00031448"/>
    </source>
</evidence>
<dbReference type="InterPro" id="IPR026891">
    <property type="entry name" value="Fn3-like"/>
</dbReference>
<dbReference type="PRINTS" id="PR00133">
    <property type="entry name" value="GLHYDRLASE3"/>
</dbReference>
<dbReference type="InterPro" id="IPR017853">
    <property type="entry name" value="GH"/>
</dbReference>
<dbReference type="PANTHER" id="PTHR30620">
    <property type="entry name" value="PERIPLASMIC BETA-GLUCOSIDASE-RELATED"/>
    <property type="match status" value="1"/>
</dbReference>
<evidence type="ECO:0000256" key="5">
    <source>
        <dbReference type="ARBA" id="ARBA00022801"/>
    </source>
</evidence>
<comment type="similarity">
    <text evidence="2 10">Belongs to the glycosyl hydrolase 3 family.</text>
</comment>
<name>A0A8T4ID71_9SPHN</name>
<keyword evidence="5 10" id="KW-0378">Hydrolase</keyword>
<evidence type="ECO:0000256" key="2">
    <source>
        <dbReference type="ARBA" id="ARBA00005336"/>
    </source>
</evidence>
<evidence type="ECO:0000256" key="11">
    <source>
        <dbReference type="SAM" id="SignalP"/>
    </source>
</evidence>
<evidence type="ECO:0000256" key="3">
    <source>
        <dbReference type="ARBA" id="ARBA00012744"/>
    </source>
</evidence>
<evidence type="ECO:0000256" key="9">
    <source>
        <dbReference type="ARBA" id="ARBA00032594"/>
    </source>
</evidence>
<dbReference type="Gene3D" id="3.20.20.300">
    <property type="entry name" value="Glycoside hydrolase, family 3, N-terminal domain"/>
    <property type="match status" value="1"/>
</dbReference>
<dbReference type="GO" id="GO:0008422">
    <property type="term" value="F:beta-glucosidase activity"/>
    <property type="evidence" value="ECO:0007669"/>
    <property type="project" value="UniProtKB-EC"/>
</dbReference>
<evidence type="ECO:0000313" key="13">
    <source>
        <dbReference type="EMBL" id="MBR0552042.1"/>
    </source>
</evidence>
<dbReference type="InterPro" id="IPR051915">
    <property type="entry name" value="Cellulose_Degrad_GH3"/>
</dbReference>
<evidence type="ECO:0000256" key="4">
    <source>
        <dbReference type="ARBA" id="ARBA00022729"/>
    </source>
</evidence>
<feature type="domain" description="Fibronectin type III-like" evidence="12">
    <location>
        <begin position="657"/>
        <end position="725"/>
    </location>
</feature>
<dbReference type="AlphaFoldDB" id="A0A8T4ID71"/>
<comment type="caution">
    <text evidence="13">The sequence shown here is derived from an EMBL/GenBank/DDBJ whole genome shotgun (WGS) entry which is preliminary data.</text>
</comment>
<dbReference type="EMBL" id="JAGRQC010000001">
    <property type="protein sequence ID" value="MBR0552042.1"/>
    <property type="molecule type" value="Genomic_DNA"/>
</dbReference>
<dbReference type="InterPro" id="IPR013783">
    <property type="entry name" value="Ig-like_fold"/>
</dbReference>
<dbReference type="FunFam" id="3.20.20.300:FF:000005">
    <property type="entry name" value="Periplasmic beta-glucosidase"/>
    <property type="match status" value="1"/>
</dbReference>
<reference evidence="13" key="1">
    <citation type="submission" date="2021-04" db="EMBL/GenBank/DDBJ databases">
        <title>Ouciella asimina sp. nov., isolated from the surface seawater in the hydrothermal field of Okinawa Trough.</title>
        <authorList>
            <person name="Shuang W."/>
        </authorList>
    </citation>
    <scope>NUCLEOTIDE SEQUENCE</scope>
    <source>
        <strain evidence="13">LXI357</strain>
    </source>
</reference>
<sequence length="756" mass="80610">MDRRRFVAAGALLGAVAPFAGLAHAATDTRDHGAMIADLLRRMNVTEKVGQLVQLAAGRQKTPNSKLDDALLARVRRGDVGSLLNAAGADALHELQRVAIRESRLGIPLLFAMDVIHGYRTIFPVPLALASSWDPATVRAAARVAATESFVAGLHWTFSPMVDIARDPRWGRVVEGAGEDPYLGSEMARAQVLGYQTEDPRNRDAILACAKHFVGYGAAQGGRDYNSAELSDQTLNEVYLPPFHAAAKAGCGTFMTAFNDLGGVPMTANVDLVRHLLRERWGYGGLIVSDWNAIRELIDHGVAADDAQAAVLALKAGLDMDMASESFATTLAASVTADKALLPLLDEAVGHVLLAKARIGLFDDPHRFGDAGREAAEILSPAHRRAARKAAERSIVLLRNEDGLLPLRPGTKVALIGSLADDKSSPLGPWRCRGETGDVVTLKDAMESSDIDVTYHPGVGPRDAQADTIAPAVATAKAADVVVVVVGEDYDYSGEARSYTHIGLPGHQTAMLEALKQTGKPLVVVLMSGRPLAIEAALRGVPAVVQSWFLGIAGGPALVDMLTGKLSPAGRLPIAMPRDTGQLPMTYAERPTGRRAEPDLSKDSSRYHDVAIGPLFAFGHGLGYADFRYSGVAVEPRGDAVRISVTVTNTSDRTAEEVVQLYLRDPVASIARPVKELRGFARVPFEPGQTRSIAFTVRPEQMAIWKRGEWVIEPGRIDCFIGASSADIRASGSFTIARGGNGRDPAAAIPTTVEID</sequence>
<dbReference type="InterPro" id="IPR002772">
    <property type="entry name" value="Glyco_hydro_3_C"/>
</dbReference>
<evidence type="ECO:0000256" key="8">
    <source>
        <dbReference type="ARBA" id="ARBA00032194"/>
    </source>
</evidence>
<dbReference type="InterPro" id="IPR019800">
    <property type="entry name" value="Glyco_hydro_3_AS"/>
</dbReference>
<evidence type="ECO:0000256" key="6">
    <source>
        <dbReference type="ARBA" id="ARBA00023295"/>
    </source>
</evidence>
<keyword evidence="4 11" id="KW-0732">Signal</keyword>
<dbReference type="InterPro" id="IPR036962">
    <property type="entry name" value="Glyco_hydro_3_N_sf"/>
</dbReference>
<evidence type="ECO:0000256" key="1">
    <source>
        <dbReference type="ARBA" id="ARBA00000448"/>
    </source>
</evidence>
<dbReference type="InterPro" id="IPR036881">
    <property type="entry name" value="Glyco_hydro_3_C_sf"/>
</dbReference>
<dbReference type="Gene3D" id="3.40.50.1700">
    <property type="entry name" value="Glycoside hydrolase family 3 C-terminal domain"/>
    <property type="match status" value="1"/>
</dbReference>
<feature type="signal peptide" evidence="11">
    <location>
        <begin position="1"/>
        <end position="25"/>
    </location>
</feature>
<dbReference type="SMART" id="SM01217">
    <property type="entry name" value="Fn3_like"/>
    <property type="match status" value="1"/>
</dbReference>
<dbReference type="PANTHER" id="PTHR30620:SF16">
    <property type="entry name" value="LYSOSOMAL BETA GLUCOSIDASE"/>
    <property type="match status" value="1"/>
</dbReference>
<accession>A0A8T4ID71</accession>
<gene>
    <name evidence="13" type="ORF">J7S20_05945</name>
</gene>
<dbReference type="SUPFAM" id="SSF51445">
    <property type="entry name" value="(Trans)glycosidases"/>
    <property type="match status" value="1"/>
</dbReference>
<dbReference type="FunFam" id="2.60.40.10:FF:000495">
    <property type="entry name" value="Periplasmic beta-glucosidase"/>
    <property type="match status" value="1"/>
</dbReference>
<evidence type="ECO:0000259" key="12">
    <source>
        <dbReference type="SMART" id="SM01217"/>
    </source>
</evidence>
<protein>
    <recommendedName>
        <fullName evidence="3">beta-glucosidase</fullName>
        <ecNumber evidence="3">3.2.1.21</ecNumber>
    </recommendedName>
    <alternativeName>
        <fullName evidence="9">Beta-D-glucoside glucohydrolase</fullName>
    </alternativeName>
    <alternativeName>
        <fullName evidence="7">Cellobiase</fullName>
    </alternativeName>
    <alternativeName>
        <fullName evidence="8">Gentiobiase</fullName>
    </alternativeName>
</protein>
<dbReference type="Pfam" id="PF01915">
    <property type="entry name" value="Glyco_hydro_3_C"/>
    <property type="match status" value="1"/>
</dbReference>
<dbReference type="Pfam" id="PF00933">
    <property type="entry name" value="Glyco_hydro_3"/>
    <property type="match status" value="1"/>
</dbReference>
<keyword evidence="14" id="KW-1185">Reference proteome</keyword>